<dbReference type="HAMAP" id="MF_00336">
    <property type="entry name" value="BioD"/>
    <property type="match status" value="1"/>
</dbReference>
<evidence type="ECO:0000313" key="4">
    <source>
        <dbReference type="EMBL" id="MCO6158627.1"/>
    </source>
</evidence>
<keyword evidence="2 4" id="KW-0436">Ligase</keyword>
<dbReference type="CDD" id="cd03109">
    <property type="entry name" value="DTBS"/>
    <property type="match status" value="1"/>
</dbReference>
<dbReference type="PANTHER" id="PTHR43210:SF5">
    <property type="entry name" value="DETHIOBIOTIN SYNTHETASE"/>
    <property type="match status" value="1"/>
</dbReference>
<feature type="binding site" evidence="2">
    <location>
        <begin position="357"/>
        <end position="360"/>
    </location>
    <ligand>
        <name>ATP</name>
        <dbReference type="ChEBI" id="CHEBI:30616"/>
    </ligand>
</feature>
<comment type="subunit">
    <text evidence="2">Homodimer.</text>
</comment>
<feature type="binding site" evidence="2">
    <location>
        <position position="357"/>
    </location>
    <ligand>
        <name>Mg(2+)</name>
        <dbReference type="ChEBI" id="CHEBI:18420"/>
    </ligand>
</feature>
<dbReference type="EC" id="6.3.3.3" evidence="2"/>
<dbReference type="SUPFAM" id="SSF53335">
    <property type="entry name" value="S-adenosyl-L-methionine-dependent methyltransferases"/>
    <property type="match status" value="1"/>
</dbReference>
<gene>
    <name evidence="2 4" type="primary">bioD</name>
    <name evidence="4" type="ORF">NF685_01115</name>
</gene>
<feature type="domain" description="Methyltransferase" evidence="3">
    <location>
        <begin position="55"/>
        <end position="144"/>
    </location>
</feature>
<feature type="binding site" evidence="2">
    <location>
        <begin position="441"/>
        <end position="443"/>
    </location>
    <ligand>
        <name>ATP</name>
        <dbReference type="ChEBI" id="CHEBI:30616"/>
    </ligand>
</feature>
<dbReference type="InterPro" id="IPR004472">
    <property type="entry name" value="DTB_synth_BioD"/>
</dbReference>
<comment type="subcellular location">
    <subcellularLocation>
        <location evidence="2">Cytoplasm</location>
    </subcellularLocation>
</comment>
<feature type="binding site" evidence="2">
    <location>
        <position position="293"/>
    </location>
    <ligand>
        <name>substrate</name>
    </ligand>
</feature>
<comment type="caution">
    <text evidence="2">Lacks conserved residue(s) required for the propagation of feature annotation.</text>
</comment>
<dbReference type="GO" id="GO:0004141">
    <property type="term" value="F:dethiobiotin synthase activity"/>
    <property type="evidence" value="ECO:0007669"/>
    <property type="project" value="UniProtKB-EC"/>
</dbReference>
<evidence type="ECO:0000259" key="3">
    <source>
        <dbReference type="Pfam" id="PF13649"/>
    </source>
</evidence>
<dbReference type="CDD" id="cd02440">
    <property type="entry name" value="AdoMet_MTases"/>
    <property type="match status" value="1"/>
</dbReference>
<organism evidence="4 5">
    <name type="scientific">Asaia lannensis NBRC 102526</name>
    <dbReference type="NCBI Taxonomy" id="1307926"/>
    <lineage>
        <taxon>Bacteria</taxon>
        <taxon>Pseudomonadati</taxon>
        <taxon>Pseudomonadota</taxon>
        <taxon>Alphaproteobacteria</taxon>
        <taxon>Acetobacterales</taxon>
        <taxon>Acetobacteraceae</taxon>
        <taxon>Asaia</taxon>
    </lineage>
</organism>
<evidence type="ECO:0000256" key="1">
    <source>
        <dbReference type="ARBA" id="ARBA00022756"/>
    </source>
</evidence>
<feature type="binding site" evidence="2">
    <location>
        <begin position="269"/>
        <end position="274"/>
    </location>
    <ligand>
        <name>ATP</name>
        <dbReference type="ChEBI" id="CHEBI:30616"/>
    </ligand>
</feature>
<evidence type="ECO:0000256" key="2">
    <source>
        <dbReference type="HAMAP-Rule" id="MF_00336"/>
    </source>
</evidence>
<comment type="caution">
    <text evidence="4">The sequence shown here is derived from an EMBL/GenBank/DDBJ whole genome shotgun (WGS) entry which is preliminary data.</text>
</comment>
<keyword evidence="1 2" id="KW-0093">Biotin biosynthesis</keyword>
<dbReference type="InterPro" id="IPR027417">
    <property type="entry name" value="P-loop_NTPase"/>
</dbReference>
<keyword evidence="2" id="KW-0963">Cytoplasm</keyword>
<keyword evidence="2" id="KW-0067">ATP-binding</keyword>
<comment type="catalytic activity">
    <reaction evidence="2">
        <text>(7R,8S)-7,8-diammoniononanoate + CO2 + ATP = (4R,5S)-dethiobiotin + ADP + phosphate + 3 H(+)</text>
        <dbReference type="Rhea" id="RHEA:15805"/>
        <dbReference type="ChEBI" id="CHEBI:15378"/>
        <dbReference type="ChEBI" id="CHEBI:16526"/>
        <dbReference type="ChEBI" id="CHEBI:30616"/>
        <dbReference type="ChEBI" id="CHEBI:43474"/>
        <dbReference type="ChEBI" id="CHEBI:149469"/>
        <dbReference type="ChEBI" id="CHEBI:149473"/>
        <dbReference type="ChEBI" id="CHEBI:456216"/>
        <dbReference type="EC" id="6.3.3.3"/>
    </reaction>
</comment>
<feature type="binding site" evidence="2">
    <location>
        <position position="273"/>
    </location>
    <ligand>
        <name>Mg(2+)</name>
        <dbReference type="ChEBI" id="CHEBI:18420"/>
    </ligand>
</feature>
<dbReference type="InterPro" id="IPR029063">
    <property type="entry name" value="SAM-dependent_MTases_sf"/>
</dbReference>
<sequence>MNPSSPPSSRSVPIAACFDLAQDYDRAARVQARTATALAERIAARYASSAPPARILELGCGTGALTRKLSALFPNAEITAIDLSPGMIARAREAVPGVIYHVMDAEHPEVTGPFDLICSSFCIQWFNDRAAAFRRLAHLLTPGGRLEVTTLAQGSFAQWREACEAEGLPCGFPDYPALSQLSADYPTSLRGIWEGETQRDPVGTARRFLQDLRTIGATTPREGSRALTSTQLRRVMQHFDRMTNEMDYRIAYGSAVRTRGVFVTGTDTGIGKTLVSAIVTKALDATYWKPFQTGLSDEAGDTASVTTLAELPSSRVIPPAYAFLAPLSPQDAAALEGREVDPTALTLPESDRTLVVEGAGGLMVPLNSDTLLVDWAATLDLPVILVCRSGLGTINHTLLSIEALRQRNMAIAGVVMSGTPNPANRAAIAHFGRVPVLAEIPHLDEVTPQHITRQAETLRDALHRAGF</sequence>
<dbReference type="Proteomes" id="UP001523401">
    <property type="component" value="Unassembled WGS sequence"/>
</dbReference>
<protein>
    <recommendedName>
        <fullName evidence="2">ATP-dependent dethiobiotin synthetase BioD</fullName>
        <ecNumber evidence="2">6.3.3.3</ecNumber>
    </recommendedName>
    <alternativeName>
        <fullName evidence="2">DTB synthetase</fullName>
        <shortName evidence="2">DTBS</shortName>
    </alternativeName>
    <alternativeName>
        <fullName evidence="2">Dethiobiotin synthase</fullName>
    </alternativeName>
</protein>
<keyword evidence="5" id="KW-1185">Reference proteome</keyword>
<dbReference type="EMBL" id="JAMXQU010000001">
    <property type="protein sequence ID" value="MCO6158627.1"/>
    <property type="molecule type" value="Genomic_DNA"/>
</dbReference>
<comment type="cofactor">
    <cofactor evidence="2">
        <name>Mg(2+)</name>
        <dbReference type="ChEBI" id="CHEBI:18420"/>
    </cofactor>
</comment>
<feature type="active site" evidence="2">
    <location>
        <position position="289"/>
    </location>
</feature>
<dbReference type="Gene3D" id="3.40.50.300">
    <property type="entry name" value="P-loop containing nucleotide triphosphate hydrolases"/>
    <property type="match status" value="1"/>
</dbReference>
<dbReference type="RefSeq" id="WP_252848247.1">
    <property type="nucleotide sequence ID" value="NZ_BAPW01000034.1"/>
</dbReference>
<dbReference type="Pfam" id="PF13500">
    <property type="entry name" value="AAA_26"/>
    <property type="match status" value="1"/>
</dbReference>
<keyword evidence="2" id="KW-0479">Metal-binding</keyword>
<dbReference type="NCBIfam" id="TIGR00347">
    <property type="entry name" value="bioD"/>
    <property type="match status" value="1"/>
</dbReference>
<reference evidence="4 5" key="1">
    <citation type="submission" date="2022-06" db="EMBL/GenBank/DDBJ databases">
        <title>Whole-genome of Asaia lannensis strain LMG 27011T.</title>
        <authorList>
            <person name="Sombolestani A."/>
        </authorList>
    </citation>
    <scope>NUCLEOTIDE SEQUENCE [LARGE SCALE GENOMIC DNA]</scope>
    <source>
        <strain evidence="4 5">NBRC 102526</strain>
    </source>
</reference>
<evidence type="ECO:0000313" key="5">
    <source>
        <dbReference type="Proteomes" id="UP001523401"/>
    </source>
</evidence>
<comment type="pathway">
    <text evidence="2">Cofactor biosynthesis; biotin biosynthesis; biotin from 7,8-diaminononanoate: step 1/2.</text>
</comment>
<accession>A0ABT1CCM8</accession>
<keyword evidence="2" id="KW-0547">Nucleotide-binding</keyword>
<comment type="similarity">
    <text evidence="2">Belongs to the dethiobiotin synthetase family.</text>
</comment>
<dbReference type="Pfam" id="PF13649">
    <property type="entry name" value="Methyltransf_25"/>
    <property type="match status" value="1"/>
</dbReference>
<dbReference type="InterPro" id="IPR041698">
    <property type="entry name" value="Methyltransf_25"/>
</dbReference>
<dbReference type="SUPFAM" id="SSF52540">
    <property type="entry name" value="P-loop containing nucleoside triphosphate hydrolases"/>
    <property type="match status" value="1"/>
</dbReference>
<comment type="function">
    <text evidence="2">Catalyzes a mechanistically unusual reaction, the ATP-dependent insertion of CO2 between the N7 and N8 nitrogen atoms of 7,8-diaminopelargonic acid (DAPA, also called 7,8-diammoniononanoate) to form a ureido ring.</text>
</comment>
<dbReference type="PANTHER" id="PTHR43210">
    <property type="entry name" value="DETHIOBIOTIN SYNTHETASE"/>
    <property type="match status" value="1"/>
</dbReference>
<dbReference type="Gene3D" id="3.40.50.150">
    <property type="entry name" value="Vaccinia Virus protein VP39"/>
    <property type="match status" value="1"/>
</dbReference>
<keyword evidence="2" id="KW-0460">Magnesium</keyword>
<name>A0ABT1CCM8_9PROT</name>
<proteinExistence type="inferred from homology"/>